<dbReference type="GO" id="GO:0016477">
    <property type="term" value="P:cell migration"/>
    <property type="evidence" value="ECO:0007669"/>
    <property type="project" value="TreeGrafter"/>
</dbReference>
<reference evidence="8" key="1">
    <citation type="submission" date="2022-01" db="EMBL/GenBank/DDBJ databases">
        <authorList>
            <person name="King R."/>
        </authorList>
    </citation>
    <scope>NUCLEOTIDE SEQUENCE</scope>
</reference>
<keyword evidence="9" id="KW-1185">Reference proteome</keyword>
<dbReference type="PROSITE" id="PS50268">
    <property type="entry name" value="CADHERIN_2"/>
    <property type="match status" value="1"/>
</dbReference>
<dbReference type="EMBL" id="OU898276">
    <property type="protein sequence ID" value="CAG9826143.1"/>
    <property type="molecule type" value="Genomic_DNA"/>
</dbReference>
<organism evidence="8 9">
    <name type="scientific">Diabrotica balteata</name>
    <name type="common">Banded cucumber beetle</name>
    <dbReference type="NCBI Taxonomy" id="107213"/>
    <lineage>
        <taxon>Eukaryota</taxon>
        <taxon>Metazoa</taxon>
        <taxon>Ecdysozoa</taxon>
        <taxon>Arthropoda</taxon>
        <taxon>Hexapoda</taxon>
        <taxon>Insecta</taxon>
        <taxon>Pterygota</taxon>
        <taxon>Neoptera</taxon>
        <taxon>Endopterygota</taxon>
        <taxon>Coleoptera</taxon>
        <taxon>Polyphaga</taxon>
        <taxon>Cucujiformia</taxon>
        <taxon>Chrysomeloidea</taxon>
        <taxon>Chrysomelidae</taxon>
        <taxon>Galerucinae</taxon>
        <taxon>Diabroticina</taxon>
        <taxon>Diabroticites</taxon>
        <taxon>Diabrotica</taxon>
    </lineage>
</organism>
<dbReference type="InterPro" id="IPR039808">
    <property type="entry name" value="Cadherin"/>
</dbReference>
<gene>
    <name evidence="8" type="ORF">DIABBA_LOCUS286</name>
</gene>
<dbReference type="OrthoDB" id="6079678at2759"/>
<dbReference type="GO" id="GO:0008013">
    <property type="term" value="F:beta-catenin binding"/>
    <property type="evidence" value="ECO:0007669"/>
    <property type="project" value="TreeGrafter"/>
</dbReference>
<dbReference type="GO" id="GO:0016342">
    <property type="term" value="C:catenin complex"/>
    <property type="evidence" value="ECO:0007669"/>
    <property type="project" value="TreeGrafter"/>
</dbReference>
<evidence type="ECO:0000256" key="1">
    <source>
        <dbReference type="ARBA" id="ARBA00004370"/>
    </source>
</evidence>
<protein>
    <recommendedName>
        <fullName evidence="7">Cadherin domain-containing protein</fullName>
    </recommendedName>
</protein>
<dbReference type="SMART" id="SM00112">
    <property type="entry name" value="CA"/>
    <property type="match status" value="1"/>
</dbReference>
<dbReference type="Pfam" id="PF00028">
    <property type="entry name" value="Cadherin"/>
    <property type="match status" value="1"/>
</dbReference>
<dbReference type="InterPro" id="IPR002126">
    <property type="entry name" value="Cadherin-like_dom"/>
</dbReference>
<dbReference type="CDD" id="cd11304">
    <property type="entry name" value="Cadherin_repeat"/>
    <property type="match status" value="1"/>
</dbReference>
<evidence type="ECO:0000256" key="2">
    <source>
        <dbReference type="ARBA" id="ARBA00022737"/>
    </source>
</evidence>
<dbReference type="Proteomes" id="UP001153709">
    <property type="component" value="Chromosome 1"/>
</dbReference>
<proteinExistence type="predicted"/>
<keyword evidence="3 5" id="KW-0106">Calcium</keyword>
<evidence type="ECO:0000256" key="3">
    <source>
        <dbReference type="ARBA" id="ARBA00022837"/>
    </source>
</evidence>
<dbReference type="GO" id="GO:0005509">
    <property type="term" value="F:calcium ion binding"/>
    <property type="evidence" value="ECO:0007669"/>
    <property type="project" value="UniProtKB-UniRule"/>
</dbReference>
<feature type="compositionally biased region" description="Basic and acidic residues" evidence="6">
    <location>
        <begin position="8"/>
        <end position="22"/>
    </location>
</feature>
<dbReference type="InterPro" id="IPR015919">
    <property type="entry name" value="Cadherin-like_sf"/>
</dbReference>
<dbReference type="GO" id="GO:0007156">
    <property type="term" value="P:homophilic cell adhesion via plasma membrane adhesion molecules"/>
    <property type="evidence" value="ECO:0007669"/>
    <property type="project" value="InterPro"/>
</dbReference>
<dbReference type="PANTHER" id="PTHR24027">
    <property type="entry name" value="CADHERIN-23"/>
    <property type="match status" value="1"/>
</dbReference>
<evidence type="ECO:0000313" key="8">
    <source>
        <dbReference type="EMBL" id="CAG9826143.1"/>
    </source>
</evidence>
<comment type="subcellular location">
    <subcellularLocation>
        <location evidence="1">Membrane</location>
    </subcellularLocation>
</comment>
<dbReference type="PRINTS" id="PR00205">
    <property type="entry name" value="CADHERIN"/>
</dbReference>
<evidence type="ECO:0000259" key="7">
    <source>
        <dbReference type="PROSITE" id="PS50268"/>
    </source>
</evidence>
<sequence length="113" mass="12758">MRCQMTGFEKHPVTATDGDKDRPQNIVYFLTGQGIDPDNPANSKFDINRTTGEIFVLKPLDRDQPNGRPQWRFTVFAQDEGGEGLVGYADVQVNLKDINDNAPIFRKECILET</sequence>
<evidence type="ECO:0000256" key="5">
    <source>
        <dbReference type="PROSITE-ProRule" id="PRU00043"/>
    </source>
</evidence>
<evidence type="ECO:0000256" key="6">
    <source>
        <dbReference type="SAM" id="MobiDB-lite"/>
    </source>
</evidence>
<dbReference type="PANTHER" id="PTHR24027:SF438">
    <property type="entry name" value="CADHERIN 23"/>
    <property type="match status" value="1"/>
</dbReference>
<dbReference type="InterPro" id="IPR020894">
    <property type="entry name" value="Cadherin_CS"/>
</dbReference>
<name>A0A9N9SND2_DIABA</name>
<keyword evidence="2" id="KW-0677">Repeat</keyword>
<dbReference type="AlphaFoldDB" id="A0A9N9SND2"/>
<dbReference type="Gene3D" id="2.60.40.60">
    <property type="entry name" value="Cadherins"/>
    <property type="match status" value="1"/>
</dbReference>
<dbReference type="GO" id="GO:0045296">
    <property type="term" value="F:cadherin binding"/>
    <property type="evidence" value="ECO:0007669"/>
    <property type="project" value="TreeGrafter"/>
</dbReference>
<evidence type="ECO:0000256" key="4">
    <source>
        <dbReference type="ARBA" id="ARBA00023136"/>
    </source>
</evidence>
<accession>A0A9N9SND2</accession>
<feature type="region of interest" description="Disordered" evidence="6">
    <location>
        <begin position="1"/>
        <end position="22"/>
    </location>
</feature>
<feature type="domain" description="Cadherin" evidence="7">
    <location>
        <begin position="13"/>
        <end position="105"/>
    </location>
</feature>
<keyword evidence="4" id="KW-0472">Membrane</keyword>
<dbReference type="FunFam" id="2.60.40.60:FF:000182">
    <property type="entry name" value="Blast:Putative neural-cadherin 2"/>
    <property type="match status" value="1"/>
</dbReference>
<evidence type="ECO:0000313" key="9">
    <source>
        <dbReference type="Proteomes" id="UP001153709"/>
    </source>
</evidence>
<dbReference type="SUPFAM" id="SSF49313">
    <property type="entry name" value="Cadherin-like"/>
    <property type="match status" value="1"/>
</dbReference>
<dbReference type="PROSITE" id="PS00232">
    <property type="entry name" value="CADHERIN_1"/>
    <property type="match status" value="1"/>
</dbReference>